<dbReference type="Proteomes" id="UP001161391">
    <property type="component" value="Unassembled WGS sequence"/>
</dbReference>
<protein>
    <recommendedName>
        <fullName evidence="4">YggT family protein</fullName>
    </recommendedName>
</protein>
<keyword evidence="3" id="KW-1185">Reference proteome</keyword>
<name>A0ABQ5V677_9PROT</name>
<organism evidence="2 3">
    <name type="scientific">Algimonas ampicilliniresistens</name>
    <dbReference type="NCBI Taxonomy" id="1298735"/>
    <lineage>
        <taxon>Bacteria</taxon>
        <taxon>Pseudomonadati</taxon>
        <taxon>Pseudomonadota</taxon>
        <taxon>Alphaproteobacteria</taxon>
        <taxon>Maricaulales</taxon>
        <taxon>Robiginitomaculaceae</taxon>
        <taxon>Algimonas</taxon>
    </lineage>
</organism>
<dbReference type="InterPro" id="IPR003425">
    <property type="entry name" value="CCB3/YggT"/>
</dbReference>
<sequence>MTFAQSILMIISMILSFMTFVIFIEVVMSWLFMFGILNMRGQIAPQIYHGIRTITGPILQPFRDLQNKLLPNLGTFDLSPILALIAIWWVQNYLINSLLMQAFA</sequence>
<proteinExistence type="predicted"/>
<keyword evidence="1" id="KW-1133">Transmembrane helix</keyword>
<keyword evidence="1" id="KW-0472">Membrane</keyword>
<dbReference type="Pfam" id="PF02325">
    <property type="entry name" value="CCB3_YggT"/>
    <property type="match status" value="1"/>
</dbReference>
<evidence type="ECO:0000313" key="2">
    <source>
        <dbReference type="EMBL" id="GLQ23036.1"/>
    </source>
</evidence>
<gene>
    <name evidence="2" type="ORF">GCM10007853_09100</name>
</gene>
<reference evidence="2" key="2">
    <citation type="submission" date="2023-01" db="EMBL/GenBank/DDBJ databases">
        <title>Draft genome sequence of Algimonas ampicilliniresistens strain NBRC 108219.</title>
        <authorList>
            <person name="Sun Q."/>
            <person name="Mori K."/>
        </authorList>
    </citation>
    <scope>NUCLEOTIDE SEQUENCE</scope>
    <source>
        <strain evidence="2">NBRC 108219</strain>
    </source>
</reference>
<feature type="transmembrane region" description="Helical" evidence="1">
    <location>
        <begin position="6"/>
        <end position="32"/>
    </location>
</feature>
<accession>A0ABQ5V677</accession>
<dbReference type="RefSeq" id="WP_284388041.1">
    <property type="nucleotide sequence ID" value="NZ_BSNK01000001.1"/>
</dbReference>
<reference evidence="2" key="1">
    <citation type="journal article" date="2014" name="Int. J. Syst. Evol. Microbiol.">
        <title>Complete genome of a new Firmicutes species belonging to the dominant human colonic microbiota ('Ruminococcus bicirculans') reveals two chromosomes and a selective capacity to utilize plant glucans.</title>
        <authorList>
            <consortium name="NISC Comparative Sequencing Program"/>
            <person name="Wegmann U."/>
            <person name="Louis P."/>
            <person name="Goesmann A."/>
            <person name="Henrissat B."/>
            <person name="Duncan S.H."/>
            <person name="Flint H.J."/>
        </authorList>
    </citation>
    <scope>NUCLEOTIDE SEQUENCE</scope>
    <source>
        <strain evidence="2">NBRC 108219</strain>
    </source>
</reference>
<evidence type="ECO:0000313" key="3">
    <source>
        <dbReference type="Proteomes" id="UP001161391"/>
    </source>
</evidence>
<feature type="transmembrane region" description="Helical" evidence="1">
    <location>
        <begin position="69"/>
        <end position="90"/>
    </location>
</feature>
<comment type="caution">
    <text evidence="2">The sequence shown here is derived from an EMBL/GenBank/DDBJ whole genome shotgun (WGS) entry which is preliminary data.</text>
</comment>
<evidence type="ECO:0008006" key="4">
    <source>
        <dbReference type="Google" id="ProtNLM"/>
    </source>
</evidence>
<keyword evidence="1" id="KW-0812">Transmembrane</keyword>
<evidence type="ECO:0000256" key="1">
    <source>
        <dbReference type="SAM" id="Phobius"/>
    </source>
</evidence>
<dbReference type="EMBL" id="BSNK01000001">
    <property type="protein sequence ID" value="GLQ23036.1"/>
    <property type="molecule type" value="Genomic_DNA"/>
</dbReference>